<comment type="function">
    <text evidence="1 10">Controls the rotational direction of flagella during chemotaxis.</text>
</comment>
<keyword evidence="4 10" id="KW-1003">Cell membrane</keyword>
<evidence type="ECO:0000256" key="10">
    <source>
        <dbReference type="RuleBase" id="RU364125"/>
    </source>
</evidence>
<sequence>MAKKEVESVGEEKKGGKLKWIILILILLLMAGGAAAYWFFMGPGADPKEKSEQAQAQDSRTSPRAEFIPEIVSLQPFIVNLADPLGRRFLRMSLDVEVLNKSVASDLQRADSRVRDAVILLLSGKSFSDLASMESKIILKNEIMDRLNQILGSGRVTNVYLTEFVIQ</sequence>
<dbReference type="AlphaFoldDB" id="A0A1G6E9J4"/>
<dbReference type="STRING" id="617002.SAMN05660653_02698"/>
<evidence type="ECO:0000256" key="5">
    <source>
        <dbReference type="ARBA" id="ARBA00022500"/>
    </source>
</evidence>
<evidence type="ECO:0000256" key="1">
    <source>
        <dbReference type="ARBA" id="ARBA00002254"/>
    </source>
</evidence>
<accession>A0A1G6E9J4</accession>
<evidence type="ECO:0000256" key="8">
    <source>
        <dbReference type="ARBA" id="ARBA00022989"/>
    </source>
</evidence>
<evidence type="ECO:0000256" key="2">
    <source>
        <dbReference type="ARBA" id="ARBA00004162"/>
    </source>
</evidence>
<dbReference type="PANTHER" id="PTHR35091:SF2">
    <property type="entry name" value="FLAGELLAR PROTEIN FLIL"/>
    <property type="match status" value="1"/>
</dbReference>
<protein>
    <recommendedName>
        <fullName evidence="10">Flagellar protein FliL</fullName>
    </recommendedName>
</protein>
<gene>
    <name evidence="11" type="ORF">SAMN05660653_02698</name>
</gene>
<evidence type="ECO:0000256" key="3">
    <source>
        <dbReference type="ARBA" id="ARBA00008281"/>
    </source>
</evidence>
<dbReference type="RefSeq" id="WP_092122857.1">
    <property type="nucleotide sequence ID" value="NZ_FMXO01000016.1"/>
</dbReference>
<comment type="similarity">
    <text evidence="3 10">Belongs to the FliL family.</text>
</comment>
<organism evidence="11 12">
    <name type="scientific">Desulfonatronum thiosulfatophilum</name>
    <dbReference type="NCBI Taxonomy" id="617002"/>
    <lineage>
        <taxon>Bacteria</taxon>
        <taxon>Pseudomonadati</taxon>
        <taxon>Thermodesulfobacteriota</taxon>
        <taxon>Desulfovibrionia</taxon>
        <taxon>Desulfovibrionales</taxon>
        <taxon>Desulfonatronaceae</taxon>
        <taxon>Desulfonatronum</taxon>
    </lineage>
</organism>
<evidence type="ECO:0000313" key="12">
    <source>
        <dbReference type="Proteomes" id="UP000198771"/>
    </source>
</evidence>
<reference evidence="11 12" key="1">
    <citation type="submission" date="2016-10" db="EMBL/GenBank/DDBJ databases">
        <authorList>
            <person name="de Groot N.N."/>
        </authorList>
    </citation>
    <scope>NUCLEOTIDE SEQUENCE [LARGE SCALE GENOMIC DNA]</scope>
    <source>
        <strain evidence="11 12">ASO4-2</strain>
    </source>
</reference>
<comment type="subcellular location">
    <subcellularLocation>
        <location evidence="2">Cell membrane</location>
        <topology evidence="2">Single-pass membrane protein</topology>
    </subcellularLocation>
</comment>
<keyword evidence="11" id="KW-0282">Flagellum</keyword>
<keyword evidence="9 10" id="KW-0472">Membrane</keyword>
<name>A0A1G6E9J4_9BACT</name>
<keyword evidence="12" id="KW-1185">Reference proteome</keyword>
<keyword evidence="6 10" id="KW-0812">Transmembrane</keyword>
<dbReference type="InterPro" id="IPR005503">
    <property type="entry name" value="FliL"/>
</dbReference>
<dbReference type="OrthoDB" id="9799777at2"/>
<keyword evidence="7 10" id="KW-0283">Flagellar rotation</keyword>
<evidence type="ECO:0000256" key="9">
    <source>
        <dbReference type="ARBA" id="ARBA00023136"/>
    </source>
</evidence>
<keyword evidence="8 10" id="KW-1133">Transmembrane helix</keyword>
<evidence type="ECO:0000313" key="11">
    <source>
        <dbReference type="EMBL" id="SDB54048.1"/>
    </source>
</evidence>
<dbReference type="Pfam" id="PF03748">
    <property type="entry name" value="FliL"/>
    <property type="match status" value="1"/>
</dbReference>
<keyword evidence="11" id="KW-0966">Cell projection</keyword>
<proteinExistence type="inferred from homology"/>
<evidence type="ECO:0000256" key="7">
    <source>
        <dbReference type="ARBA" id="ARBA00022779"/>
    </source>
</evidence>
<keyword evidence="5 10" id="KW-0145">Chemotaxis</keyword>
<dbReference type="GO" id="GO:0009425">
    <property type="term" value="C:bacterial-type flagellum basal body"/>
    <property type="evidence" value="ECO:0007669"/>
    <property type="project" value="InterPro"/>
</dbReference>
<feature type="transmembrane region" description="Helical" evidence="10">
    <location>
        <begin position="20"/>
        <end position="40"/>
    </location>
</feature>
<dbReference type="Proteomes" id="UP000198771">
    <property type="component" value="Unassembled WGS sequence"/>
</dbReference>
<dbReference type="PANTHER" id="PTHR35091">
    <property type="entry name" value="FLAGELLAR PROTEIN FLIL"/>
    <property type="match status" value="1"/>
</dbReference>
<dbReference type="EMBL" id="FMXO01000016">
    <property type="protein sequence ID" value="SDB54048.1"/>
    <property type="molecule type" value="Genomic_DNA"/>
</dbReference>
<dbReference type="GO" id="GO:0005886">
    <property type="term" value="C:plasma membrane"/>
    <property type="evidence" value="ECO:0007669"/>
    <property type="project" value="UniProtKB-SubCell"/>
</dbReference>
<evidence type="ECO:0000256" key="4">
    <source>
        <dbReference type="ARBA" id="ARBA00022475"/>
    </source>
</evidence>
<evidence type="ECO:0000256" key="6">
    <source>
        <dbReference type="ARBA" id="ARBA00022692"/>
    </source>
</evidence>
<keyword evidence="11" id="KW-0969">Cilium</keyword>
<dbReference type="GO" id="GO:0006935">
    <property type="term" value="P:chemotaxis"/>
    <property type="evidence" value="ECO:0007669"/>
    <property type="project" value="UniProtKB-KW"/>
</dbReference>
<dbReference type="GO" id="GO:0071978">
    <property type="term" value="P:bacterial-type flagellum-dependent swarming motility"/>
    <property type="evidence" value="ECO:0007669"/>
    <property type="project" value="TreeGrafter"/>
</dbReference>